<proteinExistence type="predicted"/>
<dbReference type="Proteomes" id="UP000032076">
    <property type="component" value="Unassembled WGS sequence"/>
</dbReference>
<name>A0ABD4A785_9BACI</name>
<reference evidence="1 2" key="1">
    <citation type="submission" date="2015-01" db="EMBL/GenBank/DDBJ databases">
        <title>Draft Genome Sequences of Four Bacillus thermoamylovorans Strains, Isolated From Food Products.</title>
        <authorList>
            <person name="Krawcyk A.O."/>
            <person name="Berendsen E.M."/>
            <person name="Eijlander R.T."/>
            <person name="de Jong A."/>
            <person name="Wells-Bennik M."/>
            <person name="Kuipers O.P."/>
        </authorList>
    </citation>
    <scope>NUCLEOTIDE SEQUENCE [LARGE SCALE GENOMIC DNA]</scope>
    <source>
        <strain evidence="1 2">B4167</strain>
    </source>
</reference>
<dbReference type="EMBL" id="JXLU01000080">
    <property type="protein sequence ID" value="KIO72881.1"/>
    <property type="molecule type" value="Genomic_DNA"/>
</dbReference>
<evidence type="ECO:0000313" key="1">
    <source>
        <dbReference type="EMBL" id="KIO72881.1"/>
    </source>
</evidence>
<comment type="caution">
    <text evidence="1">The sequence shown here is derived from an EMBL/GenBank/DDBJ whole genome shotgun (WGS) entry which is preliminary data.</text>
</comment>
<protein>
    <recommendedName>
        <fullName evidence="3">Integrase catalytic domain-containing protein</fullName>
    </recommendedName>
</protein>
<evidence type="ECO:0008006" key="3">
    <source>
        <dbReference type="Google" id="ProtNLM"/>
    </source>
</evidence>
<sequence length="44" mass="5038">MLIEAVGESPTAFLNAPFRNNRLEKSLMKKYLQMVIDIKLAIMV</sequence>
<gene>
    <name evidence="1" type="ORF">B4167_2657</name>
</gene>
<organism evidence="1 2">
    <name type="scientific">Caldibacillus thermoamylovorans</name>
    <dbReference type="NCBI Taxonomy" id="35841"/>
    <lineage>
        <taxon>Bacteria</taxon>
        <taxon>Bacillati</taxon>
        <taxon>Bacillota</taxon>
        <taxon>Bacilli</taxon>
        <taxon>Bacillales</taxon>
        <taxon>Bacillaceae</taxon>
        <taxon>Caldibacillus</taxon>
    </lineage>
</organism>
<dbReference type="AlphaFoldDB" id="A0ABD4A785"/>
<accession>A0ABD4A785</accession>
<evidence type="ECO:0000313" key="2">
    <source>
        <dbReference type="Proteomes" id="UP000032076"/>
    </source>
</evidence>